<keyword evidence="8" id="KW-0675">Receptor</keyword>
<dbReference type="OrthoDB" id="2874149at2759"/>
<gene>
    <name evidence="12" type="ORF">B0A52_05036</name>
</gene>
<feature type="region of interest" description="Disordered" evidence="10">
    <location>
        <begin position="373"/>
        <end position="393"/>
    </location>
</feature>
<dbReference type="GO" id="GO:0000750">
    <property type="term" value="P:pheromone-dependent signal transduction involved in conjugation with cellular fusion"/>
    <property type="evidence" value="ECO:0007669"/>
    <property type="project" value="TreeGrafter"/>
</dbReference>
<proteinExistence type="inferred from homology"/>
<feature type="transmembrane region" description="Helical" evidence="11">
    <location>
        <begin position="93"/>
        <end position="117"/>
    </location>
</feature>
<evidence type="ECO:0000256" key="3">
    <source>
        <dbReference type="ARBA" id="ARBA00022507"/>
    </source>
</evidence>
<dbReference type="Pfam" id="PF02076">
    <property type="entry name" value="STE3"/>
    <property type="match status" value="1"/>
</dbReference>
<dbReference type="CDD" id="cd14966">
    <property type="entry name" value="7tmD_STE3"/>
    <property type="match status" value="1"/>
</dbReference>
<feature type="transmembrane region" description="Helical" evidence="11">
    <location>
        <begin position="227"/>
        <end position="249"/>
    </location>
</feature>
<comment type="similarity">
    <text evidence="2">Belongs to the G-protein coupled receptor 4 family.</text>
</comment>
<evidence type="ECO:0000256" key="10">
    <source>
        <dbReference type="SAM" id="MobiDB-lite"/>
    </source>
</evidence>
<keyword evidence="3" id="KW-0589">Pheromone response</keyword>
<dbReference type="InterPro" id="IPR001499">
    <property type="entry name" value="GPCR_STE3"/>
</dbReference>
<protein>
    <recommendedName>
        <fullName evidence="14">Pheromone a factor receptor</fullName>
    </recommendedName>
</protein>
<dbReference type="AlphaFoldDB" id="A0A438N753"/>
<evidence type="ECO:0000256" key="2">
    <source>
        <dbReference type="ARBA" id="ARBA00011085"/>
    </source>
</evidence>
<feature type="transmembrane region" description="Helical" evidence="11">
    <location>
        <begin position="332"/>
        <end position="358"/>
    </location>
</feature>
<keyword evidence="7 11" id="KW-0472">Membrane</keyword>
<accession>A0A438N753</accession>
<dbReference type="PRINTS" id="PR00899">
    <property type="entry name" value="GPCRSTE3"/>
</dbReference>
<name>A0A438N753_EXOME</name>
<feature type="compositionally biased region" description="Basic and acidic residues" evidence="10">
    <location>
        <begin position="376"/>
        <end position="393"/>
    </location>
</feature>
<keyword evidence="5 11" id="KW-1133">Transmembrane helix</keyword>
<evidence type="ECO:0000256" key="1">
    <source>
        <dbReference type="ARBA" id="ARBA00004141"/>
    </source>
</evidence>
<feature type="transmembrane region" description="Helical" evidence="11">
    <location>
        <begin position="62"/>
        <end position="81"/>
    </location>
</feature>
<feature type="transmembrane region" description="Helical" evidence="11">
    <location>
        <begin position="270"/>
        <end position="292"/>
    </location>
</feature>
<dbReference type="Proteomes" id="UP000288859">
    <property type="component" value="Unassembled WGS sequence"/>
</dbReference>
<evidence type="ECO:0000256" key="5">
    <source>
        <dbReference type="ARBA" id="ARBA00022989"/>
    </source>
</evidence>
<dbReference type="GO" id="GO:0004932">
    <property type="term" value="F:mating-type factor pheromone receptor activity"/>
    <property type="evidence" value="ECO:0007669"/>
    <property type="project" value="InterPro"/>
</dbReference>
<evidence type="ECO:0000256" key="11">
    <source>
        <dbReference type="SAM" id="Phobius"/>
    </source>
</evidence>
<sequence>MAASLLSTVLVDMSLNTLSNMQIQVSYLGSGGALELINCSTHGQSSNGHLHHFIWRKPIPMALLWTILVPFLSLLACLLSIPQIFVHIQTRNFAASVFAISSVTANFQNFINALIWPRFDPWNSFNGKILCDIEVKAYIGLGLAMIGAVTSILRQMAIILEPNRRVMTASPLQRYIRVAFEAFFCVVLPLIMMATHYVVQTFRYVIVPLSGCTLVYDNSWVSVLLQFIWPPLVCLLGSVYCILCIIRLFRQRRQTLTVLPSLPAAIRARYLRLFGLACSSLVLFLPLSIYTFSQNALVVQHPYSWSQTHPPDWVSRVLWTAEIPSIIGFDRWVQIAIGFVGFGFFGLGNEAIAMYKTWMRRIKVAMRRSAKGHGHGQVEARRARTDHASEISL</sequence>
<evidence type="ECO:0000256" key="7">
    <source>
        <dbReference type="ARBA" id="ARBA00023136"/>
    </source>
</evidence>
<dbReference type="GO" id="GO:0005886">
    <property type="term" value="C:plasma membrane"/>
    <property type="evidence" value="ECO:0007669"/>
    <property type="project" value="TreeGrafter"/>
</dbReference>
<feature type="transmembrane region" description="Helical" evidence="11">
    <location>
        <begin position="178"/>
        <end position="199"/>
    </location>
</feature>
<keyword evidence="9" id="KW-0807">Transducer</keyword>
<feature type="transmembrane region" description="Helical" evidence="11">
    <location>
        <begin position="137"/>
        <end position="157"/>
    </location>
</feature>
<evidence type="ECO:0000256" key="4">
    <source>
        <dbReference type="ARBA" id="ARBA00022692"/>
    </source>
</evidence>
<dbReference type="PANTHER" id="PTHR28097">
    <property type="entry name" value="PHEROMONE A FACTOR RECEPTOR"/>
    <property type="match status" value="1"/>
</dbReference>
<keyword evidence="6" id="KW-0297">G-protein coupled receptor</keyword>
<evidence type="ECO:0000256" key="9">
    <source>
        <dbReference type="ARBA" id="ARBA00023224"/>
    </source>
</evidence>
<evidence type="ECO:0000313" key="12">
    <source>
        <dbReference type="EMBL" id="RVX71464.1"/>
    </source>
</evidence>
<comment type="caution">
    <text evidence="12">The sequence shown here is derived from an EMBL/GenBank/DDBJ whole genome shotgun (WGS) entry which is preliminary data.</text>
</comment>
<dbReference type="PANTHER" id="PTHR28097:SF1">
    <property type="entry name" value="PHEROMONE A FACTOR RECEPTOR"/>
    <property type="match status" value="1"/>
</dbReference>
<evidence type="ECO:0008006" key="14">
    <source>
        <dbReference type="Google" id="ProtNLM"/>
    </source>
</evidence>
<evidence type="ECO:0000313" key="13">
    <source>
        <dbReference type="Proteomes" id="UP000288859"/>
    </source>
</evidence>
<dbReference type="EMBL" id="NAJM01000017">
    <property type="protein sequence ID" value="RVX71464.1"/>
    <property type="molecule type" value="Genomic_DNA"/>
</dbReference>
<organism evidence="12 13">
    <name type="scientific">Exophiala mesophila</name>
    <name type="common">Black yeast-like fungus</name>
    <dbReference type="NCBI Taxonomy" id="212818"/>
    <lineage>
        <taxon>Eukaryota</taxon>
        <taxon>Fungi</taxon>
        <taxon>Dikarya</taxon>
        <taxon>Ascomycota</taxon>
        <taxon>Pezizomycotina</taxon>
        <taxon>Eurotiomycetes</taxon>
        <taxon>Chaetothyriomycetidae</taxon>
        <taxon>Chaetothyriales</taxon>
        <taxon>Herpotrichiellaceae</taxon>
        <taxon>Exophiala</taxon>
    </lineage>
</organism>
<evidence type="ECO:0000256" key="8">
    <source>
        <dbReference type="ARBA" id="ARBA00023170"/>
    </source>
</evidence>
<evidence type="ECO:0000256" key="6">
    <source>
        <dbReference type="ARBA" id="ARBA00023040"/>
    </source>
</evidence>
<reference evidence="12 13" key="1">
    <citation type="submission" date="2017-03" db="EMBL/GenBank/DDBJ databases">
        <title>Genomes of endolithic fungi from Antarctica.</title>
        <authorList>
            <person name="Coleine C."/>
            <person name="Masonjones S."/>
            <person name="Stajich J.E."/>
        </authorList>
    </citation>
    <scope>NUCLEOTIDE SEQUENCE [LARGE SCALE GENOMIC DNA]</scope>
    <source>
        <strain evidence="12 13">CCFEE 6314</strain>
    </source>
</reference>
<comment type="subcellular location">
    <subcellularLocation>
        <location evidence="1">Membrane</location>
        <topology evidence="1">Multi-pass membrane protein</topology>
    </subcellularLocation>
</comment>
<keyword evidence="4 11" id="KW-0812">Transmembrane</keyword>